<keyword evidence="3 6" id="KW-0645">Protease</keyword>
<feature type="chain" id="PRO_5011830028" description="Carboxypeptidase" evidence="6">
    <location>
        <begin position="20"/>
        <end position="1073"/>
    </location>
</feature>
<evidence type="ECO:0000256" key="1">
    <source>
        <dbReference type="ARBA" id="ARBA00009431"/>
    </source>
</evidence>
<dbReference type="Gene3D" id="1.20.1280.50">
    <property type="match status" value="1"/>
</dbReference>
<feature type="domain" description="F-box" evidence="7">
    <location>
        <begin position="560"/>
        <end position="608"/>
    </location>
</feature>
<dbReference type="Gene3D" id="3.40.50.1820">
    <property type="entry name" value="alpha/beta hydrolase"/>
    <property type="match status" value="1"/>
</dbReference>
<dbReference type="Proteomes" id="UP000183567">
    <property type="component" value="Unassembled WGS sequence"/>
</dbReference>
<comment type="caution">
    <text evidence="8">The sequence shown here is derived from an EMBL/GenBank/DDBJ whole genome shotgun (WGS) entry which is preliminary data.</text>
</comment>
<keyword evidence="6" id="KW-0732">Signal</keyword>
<dbReference type="InterPro" id="IPR036047">
    <property type="entry name" value="F-box-like_dom_sf"/>
</dbReference>
<dbReference type="PANTHER" id="PTHR11802">
    <property type="entry name" value="SERINE PROTEASE FAMILY S10 SERINE CARBOXYPEPTIDASE"/>
    <property type="match status" value="1"/>
</dbReference>
<dbReference type="InterPro" id="IPR018202">
    <property type="entry name" value="Ser_caboxypep_ser_AS"/>
</dbReference>
<dbReference type="Pfam" id="PF00450">
    <property type="entry name" value="Peptidase_S10"/>
    <property type="match status" value="1"/>
</dbReference>
<feature type="signal peptide" evidence="6">
    <location>
        <begin position="1"/>
        <end position="19"/>
    </location>
</feature>
<dbReference type="EMBL" id="LVVM01003632">
    <property type="protein sequence ID" value="OJA14518.1"/>
    <property type="molecule type" value="Genomic_DNA"/>
</dbReference>
<sequence>MRPPAIFTALLVIAAVASARLITKHEIRERQLEAAERWQTSGRPAVRAAAGNAKPSGVKNITFTNPKAAAVRAVAENPKPSGVKNITFTNPKAAEFYVDGASLPLVDFDVGPSWAGLLPISNSPNETRQLFFWFFPPGPEGSLDDLIFWTNGGPGCSSLIGLLQENGPLSWSWGQAKPTVNEQSWTNLSSILWVEQPVGTGFSQGTPNIQNEDDLAVQLIGFMQQFLDVFAELKGKKLYLTGESYAGAYVPYIANYIYENPTLLDLSLQGIWIGDPLISWYMVQAQIPAVDFVKKYAGLFSFNQTYMNYLEKTAAQCNYTGYVDKYVTYPPTGLLPLPGDSVDPSGSCDIWDDIYNNSLIINPAFDIYRIWDTYPIPWNVLGDLASSAQIQSPIYFDRKEVKEAIHAPIDTKWMECSNVYVFPNGDGSLPSAFIVLPNVIEKSKRTVIAHGLADFILIAAGARIAIQNMTWNGLQGFQTPIANDSFIVDGVGAFGTMHSERGLTYYEVALSGHMIPQFAPVAAFQTMQYLMGFRDTPPQADQTAAVDRLPILNIDVTETPSLLLLLPSELLIENLRHLDHRSILRCCSVCRELKRVIDSSVELQYRIELALDCMLDGPPSVLTVAERLEQLQDLRRAWTLFEWKKEIKVPMSGFCQAYELVGGVFAKTSSSVGGFIHFGSRHFVSTWLPSSSDPGRTLVRGDLGIATRDFAIDPTQDLIALVKTDEDLSHESGYIEVYIRTISSNVQHPAAASPMLRTSTSFPMNSAFIQIVDDVVGMMFWTELEGGRIAIWSWKTGKILVDLDIDHLPPNISDFSFISSRAYMVTRGMDGGAIQVFTFGEDENDVVHVANLSLPPLKSRTHIVHSNIHTGPFVADCPPGTPFWTNQEERMYVLSVQYIQVDPDVPGTRPRFCFFFKSSTPFRYIRKHREQRPEGAFEVPWDEWGPQGTRMLHHQVQYQWLRYVHGHRVVFPVASGSMHQMQVLDFNIRKSERQALTTQPDSRARIEVVDYPSTISSDNIFLSPIETSLPYCIYRRDELQGFSGVMIDERRLIGLKNPSFADGDMKDLHVFAF</sequence>
<dbReference type="GO" id="GO:0004185">
    <property type="term" value="F:serine-type carboxypeptidase activity"/>
    <property type="evidence" value="ECO:0007669"/>
    <property type="project" value="UniProtKB-UniRule"/>
</dbReference>
<dbReference type="SMART" id="SM00256">
    <property type="entry name" value="FBOX"/>
    <property type="match status" value="1"/>
</dbReference>
<dbReference type="InterPro" id="IPR001563">
    <property type="entry name" value="Peptidase_S10"/>
</dbReference>
<dbReference type="SUPFAM" id="SSF81383">
    <property type="entry name" value="F-box domain"/>
    <property type="match status" value="1"/>
</dbReference>
<dbReference type="SUPFAM" id="SSF53474">
    <property type="entry name" value="alpha/beta-Hydrolases"/>
    <property type="match status" value="1"/>
</dbReference>
<dbReference type="PANTHER" id="PTHR11802:SF479">
    <property type="entry name" value="CARBOXYPEPTIDASE"/>
    <property type="match status" value="1"/>
</dbReference>
<dbReference type="EC" id="3.4.16.-" evidence="6"/>
<dbReference type="PROSITE" id="PS50181">
    <property type="entry name" value="FBOX"/>
    <property type="match status" value="1"/>
</dbReference>
<evidence type="ECO:0000256" key="2">
    <source>
        <dbReference type="ARBA" id="ARBA00022645"/>
    </source>
</evidence>
<evidence type="ECO:0000256" key="5">
    <source>
        <dbReference type="ARBA" id="ARBA00023180"/>
    </source>
</evidence>
<protein>
    <recommendedName>
        <fullName evidence="6">Carboxypeptidase</fullName>
        <ecNumber evidence="6">3.4.16.-</ecNumber>
    </recommendedName>
</protein>
<dbReference type="AlphaFoldDB" id="A0A1J8PYZ2"/>
<evidence type="ECO:0000313" key="9">
    <source>
        <dbReference type="Proteomes" id="UP000183567"/>
    </source>
</evidence>
<evidence type="ECO:0000256" key="3">
    <source>
        <dbReference type="ARBA" id="ARBA00022670"/>
    </source>
</evidence>
<accession>A0A1J8PYZ2</accession>
<dbReference type="CDD" id="cd09917">
    <property type="entry name" value="F-box_SF"/>
    <property type="match status" value="1"/>
</dbReference>
<dbReference type="InterPro" id="IPR001810">
    <property type="entry name" value="F-box_dom"/>
</dbReference>
<dbReference type="InterPro" id="IPR029058">
    <property type="entry name" value="AB_hydrolase_fold"/>
</dbReference>
<keyword evidence="5" id="KW-0325">Glycoprotein</keyword>
<organism evidence="8 9">
    <name type="scientific">Rhizopogon vesiculosus</name>
    <dbReference type="NCBI Taxonomy" id="180088"/>
    <lineage>
        <taxon>Eukaryota</taxon>
        <taxon>Fungi</taxon>
        <taxon>Dikarya</taxon>
        <taxon>Basidiomycota</taxon>
        <taxon>Agaricomycotina</taxon>
        <taxon>Agaricomycetes</taxon>
        <taxon>Agaricomycetidae</taxon>
        <taxon>Boletales</taxon>
        <taxon>Suillineae</taxon>
        <taxon>Rhizopogonaceae</taxon>
        <taxon>Rhizopogon</taxon>
    </lineage>
</organism>
<dbReference type="PRINTS" id="PR00724">
    <property type="entry name" value="CRBOXYPTASEC"/>
</dbReference>
<name>A0A1J8PYZ2_9AGAM</name>
<evidence type="ECO:0000256" key="6">
    <source>
        <dbReference type="RuleBase" id="RU361156"/>
    </source>
</evidence>
<evidence type="ECO:0000259" key="7">
    <source>
        <dbReference type="PROSITE" id="PS50181"/>
    </source>
</evidence>
<keyword evidence="4 6" id="KW-0378">Hydrolase</keyword>
<dbReference type="OrthoDB" id="2745718at2759"/>
<dbReference type="Pfam" id="PF00646">
    <property type="entry name" value="F-box"/>
    <property type="match status" value="1"/>
</dbReference>
<proteinExistence type="inferred from homology"/>
<comment type="similarity">
    <text evidence="1 6">Belongs to the peptidase S10 family.</text>
</comment>
<evidence type="ECO:0000313" key="8">
    <source>
        <dbReference type="EMBL" id="OJA14518.1"/>
    </source>
</evidence>
<keyword evidence="9" id="KW-1185">Reference proteome</keyword>
<dbReference type="PROSITE" id="PS00131">
    <property type="entry name" value="CARBOXYPEPT_SER_SER"/>
    <property type="match status" value="1"/>
</dbReference>
<reference evidence="8 9" key="1">
    <citation type="submission" date="2016-03" db="EMBL/GenBank/DDBJ databases">
        <title>Comparative genomics of the ectomycorrhizal sister species Rhizopogon vinicolor and Rhizopogon vesiculosus (Basidiomycota: Boletales) reveals a divergence of the mating type B locus.</title>
        <authorList>
            <person name="Mujic A.B."/>
            <person name="Kuo A."/>
            <person name="Tritt A."/>
            <person name="Lipzen A."/>
            <person name="Chen C."/>
            <person name="Johnson J."/>
            <person name="Sharma A."/>
            <person name="Barry K."/>
            <person name="Grigoriev I.V."/>
            <person name="Spatafora J.W."/>
        </authorList>
    </citation>
    <scope>NUCLEOTIDE SEQUENCE [LARGE SCALE GENOMIC DNA]</scope>
    <source>
        <strain evidence="8 9">AM-OR11-056</strain>
    </source>
</reference>
<dbReference type="GO" id="GO:0006508">
    <property type="term" value="P:proteolysis"/>
    <property type="evidence" value="ECO:0007669"/>
    <property type="project" value="UniProtKB-KW"/>
</dbReference>
<keyword evidence="2 6" id="KW-0121">Carboxypeptidase</keyword>
<gene>
    <name evidence="8" type="ORF">AZE42_09760</name>
</gene>
<evidence type="ECO:0000256" key="4">
    <source>
        <dbReference type="ARBA" id="ARBA00022801"/>
    </source>
</evidence>